<organism evidence="2 3">
    <name type="scientific">Austropuccinia psidii MF-1</name>
    <dbReference type="NCBI Taxonomy" id="1389203"/>
    <lineage>
        <taxon>Eukaryota</taxon>
        <taxon>Fungi</taxon>
        <taxon>Dikarya</taxon>
        <taxon>Basidiomycota</taxon>
        <taxon>Pucciniomycotina</taxon>
        <taxon>Pucciniomycetes</taxon>
        <taxon>Pucciniales</taxon>
        <taxon>Sphaerophragmiaceae</taxon>
        <taxon>Austropuccinia</taxon>
    </lineage>
</organism>
<feature type="region of interest" description="Disordered" evidence="1">
    <location>
        <begin position="1"/>
        <end position="63"/>
    </location>
</feature>
<proteinExistence type="predicted"/>
<dbReference type="OrthoDB" id="3045408at2759"/>
<evidence type="ECO:0000313" key="2">
    <source>
        <dbReference type="EMBL" id="MBW0592937.1"/>
    </source>
</evidence>
<keyword evidence="3" id="KW-1185">Reference proteome</keyword>
<protein>
    <submittedName>
        <fullName evidence="2">Uncharacterized protein</fullName>
    </submittedName>
</protein>
<dbReference type="AlphaFoldDB" id="A0A9Q3L7L7"/>
<evidence type="ECO:0000256" key="1">
    <source>
        <dbReference type="SAM" id="MobiDB-lite"/>
    </source>
</evidence>
<evidence type="ECO:0000313" key="3">
    <source>
        <dbReference type="Proteomes" id="UP000765509"/>
    </source>
</evidence>
<gene>
    <name evidence="2" type="ORF">O181_132652</name>
</gene>
<dbReference type="Proteomes" id="UP000765509">
    <property type="component" value="Unassembled WGS sequence"/>
</dbReference>
<dbReference type="EMBL" id="AVOT02151270">
    <property type="protein sequence ID" value="MBW0592937.1"/>
    <property type="molecule type" value="Genomic_DNA"/>
</dbReference>
<comment type="caution">
    <text evidence="2">The sequence shown here is derived from an EMBL/GenBank/DDBJ whole genome shotgun (WGS) entry which is preliminary data.</text>
</comment>
<feature type="non-terminal residue" evidence="2">
    <location>
        <position position="1"/>
    </location>
</feature>
<reference evidence="2" key="1">
    <citation type="submission" date="2021-03" db="EMBL/GenBank/DDBJ databases">
        <title>Draft genome sequence of rust myrtle Austropuccinia psidii MF-1, a brazilian biotype.</title>
        <authorList>
            <person name="Quecine M.C."/>
            <person name="Pachon D.M.R."/>
            <person name="Bonatelli M.L."/>
            <person name="Correr F.H."/>
            <person name="Franceschini L.M."/>
            <person name="Leite T.F."/>
            <person name="Margarido G.R.A."/>
            <person name="Almeida C.A."/>
            <person name="Ferrarezi J.A."/>
            <person name="Labate C.A."/>
        </authorList>
    </citation>
    <scope>NUCLEOTIDE SEQUENCE</scope>
    <source>
        <strain evidence="2">MF-1</strain>
    </source>
</reference>
<feature type="compositionally biased region" description="Basic and acidic residues" evidence="1">
    <location>
        <begin position="49"/>
        <end position="63"/>
    </location>
</feature>
<name>A0A9Q3L7L7_9BASI</name>
<accession>A0A9Q3L7L7</accession>
<sequence>PTEPRSQAGKPKISQQRAKSEPLPSILTPKKTSKPNSAKKLVAKPSPTPKRDPLQLQEKELPPDFKGVKEALFKHIRMLWDIHKKHSLPAPPTQTDLADFYRKFSNSKQIEEAIQKAGGAQMNSEANVLAFAIK</sequence>